<keyword evidence="4 6" id="KW-0807">Transducer</keyword>
<dbReference type="SMART" id="SM00283">
    <property type="entry name" value="MA"/>
    <property type="match status" value="1"/>
</dbReference>
<dbReference type="SUPFAM" id="SSF58104">
    <property type="entry name" value="Methyl-accepting chemotaxis protein (MCP) signaling domain"/>
    <property type="match status" value="1"/>
</dbReference>
<dbReference type="CDD" id="cd06225">
    <property type="entry name" value="HAMP"/>
    <property type="match status" value="1"/>
</dbReference>
<evidence type="ECO:0000313" key="11">
    <source>
        <dbReference type="EMBL" id="MDL5377802.1"/>
    </source>
</evidence>
<keyword evidence="8" id="KW-1133">Transmembrane helix</keyword>
<comment type="similarity">
    <text evidence="5">Belongs to the methyl-accepting chemotaxis (MCP) protein family.</text>
</comment>
<gene>
    <name evidence="11" type="ORF">QR695_12410</name>
</gene>
<proteinExistence type="inferred from homology"/>
<protein>
    <submittedName>
        <fullName evidence="11">Methyl-accepting chemotaxis protein</fullName>
    </submittedName>
</protein>
<evidence type="ECO:0000256" key="6">
    <source>
        <dbReference type="PROSITE-ProRule" id="PRU00284"/>
    </source>
</evidence>
<sequence length="579" mass="63230">MKRNKPQLLQTRILAMMLAFITLLIVTFGVLQYVSTKHTVQSSMQAVLLEDGARISEAIDAEAYAAFMQNPTKDERFEQFREQLDTYRTQIGAMYVYTLAADGEELQIIVDGMSAADAVEIGTPTTATSFEDAKAAFDGGAVTTPIVEDQEYGDYMTVLVPIKQGGDVIGVLGIDKGASDVAAVTEDVLQESLPPILIGLVVLLGVASVIIWRYLGWKLRPLRELERVATHIASGDLATAAREMDNIQLKANDEIKRLTASMDQMTKMLRDLISGLQTSAQTVRDESGNVASISEEVNDASRQIAFTMEEIAGGVENQSVLTMKLYGHMNEFSGLVDQTAHDGNGVSEQAEVVSRVTAEGLELMEDAVGKMTNIHLQVRESQGQVKDFEQQADEVTALVTMIRQISEQTNLLALNAAIEAARAGEHGKGFAVVASEIRKLSDSVARSVSEISEIVGSVKRNSIALGETFTDSMHAAEDGKRTLEETKRAFNEIEQSVREMQRLTNSMQGQLGRVKTNQDDIKRGLSDIASISEESTAGNEEVAASTEQMSATSETMNRLVKDLSHTAEDMQRMSRQFKL</sequence>
<evidence type="ECO:0000256" key="7">
    <source>
        <dbReference type="SAM" id="MobiDB-lite"/>
    </source>
</evidence>
<dbReference type="InterPro" id="IPR004089">
    <property type="entry name" value="MCPsignal_dom"/>
</dbReference>
<comment type="subcellular location">
    <subcellularLocation>
        <location evidence="1">Cell membrane</location>
    </subcellularLocation>
</comment>
<feature type="domain" description="HAMP" evidence="10">
    <location>
        <begin position="216"/>
        <end position="274"/>
    </location>
</feature>
<keyword evidence="12" id="KW-1185">Reference proteome</keyword>
<feature type="transmembrane region" description="Helical" evidence="8">
    <location>
        <begin position="196"/>
        <end position="215"/>
    </location>
</feature>
<evidence type="ECO:0000256" key="1">
    <source>
        <dbReference type="ARBA" id="ARBA00004236"/>
    </source>
</evidence>
<dbReference type="PROSITE" id="PS50885">
    <property type="entry name" value="HAMP"/>
    <property type="match status" value="1"/>
</dbReference>
<dbReference type="Pfam" id="PF00672">
    <property type="entry name" value="HAMP"/>
    <property type="match status" value="1"/>
</dbReference>
<feature type="domain" description="Methyl-accepting transducer" evidence="9">
    <location>
        <begin position="293"/>
        <end position="550"/>
    </location>
</feature>
<evidence type="ECO:0000313" key="12">
    <source>
        <dbReference type="Proteomes" id="UP001230807"/>
    </source>
</evidence>
<feature type="compositionally biased region" description="Polar residues" evidence="7">
    <location>
        <begin position="545"/>
        <end position="555"/>
    </location>
</feature>
<feature type="region of interest" description="Disordered" evidence="7">
    <location>
        <begin position="533"/>
        <end position="555"/>
    </location>
</feature>
<keyword evidence="3 8" id="KW-0472">Membrane</keyword>
<dbReference type="Gene3D" id="1.10.287.950">
    <property type="entry name" value="Methyl-accepting chemotaxis protein"/>
    <property type="match status" value="1"/>
</dbReference>
<comment type="caution">
    <text evidence="11">The sequence shown here is derived from an EMBL/GenBank/DDBJ whole genome shotgun (WGS) entry which is preliminary data.</text>
</comment>
<dbReference type="SMART" id="SM00304">
    <property type="entry name" value="HAMP"/>
    <property type="match status" value="1"/>
</dbReference>
<dbReference type="PROSITE" id="PS50111">
    <property type="entry name" value="CHEMOTAXIS_TRANSDUC_2"/>
    <property type="match status" value="1"/>
</dbReference>
<dbReference type="Pfam" id="PF00015">
    <property type="entry name" value="MCPsignal"/>
    <property type="match status" value="1"/>
</dbReference>
<evidence type="ECO:0000256" key="5">
    <source>
        <dbReference type="ARBA" id="ARBA00029447"/>
    </source>
</evidence>
<dbReference type="PRINTS" id="PR00260">
    <property type="entry name" value="CHEMTRNSDUCR"/>
</dbReference>
<dbReference type="RefSeq" id="WP_214719365.1">
    <property type="nucleotide sequence ID" value="NZ_CP183077.1"/>
</dbReference>
<evidence type="ECO:0000259" key="9">
    <source>
        <dbReference type="PROSITE" id="PS50111"/>
    </source>
</evidence>
<accession>A0ABT7MRI4</accession>
<feature type="transmembrane region" description="Helical" evidence="8">
    <location>
        <begin position="12"/>
        <end position="34"/>
    </location>
</feature>
<dbReference type="Proteomes" id="UP001230807">
    <property type="component" value="Unassembled WGS sequence"/>
</dbReference>
<evidence type="ECO:0000256" key="8">
    <source>
        <dbReference type="SAM" id="Phobius"/>
    </source>
</evidence>
<dbReference type="InterPro" id="IPR003660">
    <property type="entry name" value="HAMP_dom"/>
</dbReference>
<keyword evidence="8" id="KW-0812">Transmembrane</keyword>
<name>A0ABT7MRI4_9BACL</name>
<organism evidence="11 12">
    <name type="scientific">Exiguobacterium mexicanum</name>
    <dbReference type="NCBI Taxonomy" id="340146"/>
    <lineage>
        <taxon>Bacteria</taxon>
        <taxon>Bacillati</taxon>
        <taxon>Bacillota</taxon>
        <taxon>Bacilli</taxon>
        <taxon>Bacillales</taxon>
        <taxon>Bacillales Family XII. Incertae Sedis</taxon>
        <taxon>Exiguobacterium</taxon>
    </lineage>
</organism>
<keyword evidence="2" id="KW-1003">Cell membrane</keyword>
<evidence type="ECO:0000256" key="4">
    <source>
        <dbReference type="ARBA" id="ARBA00023224"/>
    </source>
</evidence>
<dbReference type="EMBL" id="JASWER010000012">
    <property type="protein sequence ID" value="MDL5377802.1"/>
    <property type="molecule type" value="Genomic_DNA"/>
</dbReference>
<dbReference type="PANTHER" id="PTHR32089:SF114">
    <property type="entry name" value="METHYL-ACCEPTING CHEMOTAXIS PROTEIN MCPB"/>
    <property type="match status" value="1"/>
</dbReference>
<reference evidence="11 12" key="1">
    <citation type="submission" date="2023-06" db="EMBL/GenBank/DDBJ databases">
        <title>Influencing factors and mechanism of Cr(VI) reduction by facultative anaerobic Exiguobacterium sp. PY14.</title>
        <authorList>
            <person name="Zou L."/>
        </authorList>
    </citation>
    <scope>NUCLEOTIDE SEQUENCE [LARGE SCALE GENOMIC DNA]</scope>
    <source>
        <strain evidence="11 12">PY14</strain>
    </source>
</reference>
<evidence type="ECO:0000259" key="10">
    <source>
        <dbReference type="PROSITE" id="PS50885"/>
    </source>
</evidence>
<dbReference type="Gene3D" id="6.10.340.10">
    <property type="match status" value="1"/>
</dbReference>
<evidence type="ECO:0000256" key="2">
    <source>
        <dbReference type="ARBA" id="ARBA00022475"/>
    </source>
</evidence>
<dbReference type="InterPro" id="IPR004090">
    <property type="entry name" value="Chemotax_Me-accpt_rcpt"/>
</dbReference>
<evidence type="ECO:0000256" key="3">
    <source>
        <dbReference type="ARBA" id="ARBA00023136"/>
    </source>
</evidence>
<dbReference type="PANTHER" id="PTHR32089">
    <property type="entry name" value="METHYL-ACCEPTING CHEMOTAXIS PROTEIN MCPB"/>
    <property type="match status" value="1"/>
</dbReference>